<dbReference type="Ensembl" id="ENSCCRT00020037724.1">
    <property type="protein sequence ID" value="ENSCCRP00020034528.1"/>
    <property type="gene ID" value="ENSCCRG00020015516.1"/>
</dbReference>
<protein>
    <recommendedName>
        <fullName evidence="5">C1q domain-containing protein</fullName>
    </recommendedName>
</protein>
<feature type="signal peptide" evidence="2">
    <location>
        <begin position="1"/>
        <end position="19"/>
    </location>
</feature>
<evidence type="ECO:0008006" key="5">
    <source>
        <dbReference type="Google" id="ProtNLM"/>
    </source>
</evidence>
<dbReference type="Proteomes" id="UP000694701">
    <property type="component" value="Unplaced"/>
</dbReference>
<evidence type="ECO:0000313" key="4">
    <source>
        <dbReference type="Proteomes" id="UP000694701"/>
    </source>
</evidence>
<evidence type="ECO:0000256" key="1">
    <source>
        <dbReference type="SAM" id="Coils"/>
    </source>
</evidence>
<proteinExistence type="predicted"/>
<feature type="chain" id="PRO_5034630687" description="C1q domain-containing protein" evidence="2">
    <location>
        <begin position="20"/>
        <end position="177"/>
    </location>
</feature>
<keyword evidence="2" id="KW-0732">Signal</keyword>
<dbReference type="AlphaFoldDB" id="A0A8C2E353"/>
<dbReference type="SUPFAM" id="SSF49842">
    <property type="entry name" value="TNF-like"/>
    <property type="match status" value="1"/>
</dbReference>
<feature type="coiled-coil region" evidence="1">
    <location>
        <begin position="29"/>
        <end position="56"/>
    </location>
</feature>
<reference evidence="3" key="1">
    <citation type="submission" date="2025-08" db="UniProtKB">
        <authorList>
            <consortium name="Ensembl"/>
        </authorList>
    </citation>
    <scope>IDENTIFICATION</scope>
</reference>
<evidence type="ECO:0000256" key="2">
    <source>
        <dbReference type="SAM" id="SignalP"/>
    </source>
</evidence>
<sequence>MMKMEVSIVLLLCVGATLAQDFMSPTLDILAEFKKIKTMEEKLNALNDEVRELRSKNEGTVKCMKEKSSNDCMKRQMKGSFHFSLFSLTFSYFGPHEEEITLVYVNANTGNFLLLLIGIFTSPVKGVYFFNFGVYSGFSQSQGKGVSAVCVNLYPDFWLFDSDYHHSTFSGHLLYPM</sequence>
<dbReference type="Gene3D" id="2.60.120.40">
    <property type="match status" value="1"/>
</dbReference>
<organism evidence="3 4">
    <name type="scientific">Cyprinus carpio</name>
    <name type="common">Common carp</name>
    <dbReference type="NCBI Taxonomy" id="7962"/>
    <lineage>
        <taxon>Eukaryota</taxon>
        <taxon>Metazoa</taxon>
        <taxon>Chordata</taxon>
        <taxon>Craniata</taxon>
        <taxon>Vertebrata</taxon>
        <taxon>Euteleostomi</taxon>
        <taxon>Actinopterygii</taxon>
        <taxon>Neopterygii</taxon>
        <taxon>Teleostei</taxon>
        <taxon>Ostariophysi</taxon>
        <taxon>Cypriniformes</taxon>
        <taxon>Cyprinidae</taxon>
        <taxon>Cyprininae</taxon>
        <taxon>Cyprinus</taxon>
    </lineage>
</organism>
<name>A0A8C2E353_CYPCA</name>
<dbReference type="InterPro" id="IPR008983">
    <property type="entry name" value="Tumour_necrosis_fac-like_dom"/>
</dbReference>
<evidence type="ECO:0000313" key="3">
    <source>
        <dbReference type="Ensembl" id="ENSCCRP00020034528.1"/>
    </source>
</evidence>
<keyword evidence="1" id="KW-0175">Coiled coil</keyword>
<accession>A0A8C2E353</accession>